<dbReference type="PROSITE" id="PS01125">
    <property type="entry name" value="ROK"/>
    <property type="match status" value="1"/>
</dbReference>
<gene>
    <name evidence="2" type="ORF">J41TS12_49560</name>
</gene>
<dbReference type="Gene3D" id="3.30.420.40">
    <property type="match status" value="2"/>
</dbReference>
<accession>A0A919Y098</accession>
<name>A0A919Y098_9BACL</name>
<dbReference type="Pfam" id="PF00480">
    <property type="entry name" value="ROK"/>
    <property type="match status" value="1"/>
</dbReference>
<dbReference type="RefSeq" id="WP_212944124.1">
    <property type="nucleotide sequence ID" value="NZ_BORR01000033.1"/>
</dbReference>
<dbReference type="SUPFAM" id="SSF53067">
    <property type="entry name" value="Actin-like ATPase domain"/>
    <property type="match status" value="1"/>
</dbReference>
<dbReference type="CDD" id="cd24068">
    <property type="entry name" value="ASKHA_NBD_ROK_FnNanK-like"/>
    <property type="match status" value="1"/>
</dbReference>
<dbReference type="PANTHER" id="PTHR18964:SF149">
    <property type="entry name" value="BIFUNCTIONAL UDP-N-ACETYLGLUCOSAMINE 2-EPIMERASE_N-ACETYLMANNOSAMINE KINASE"/>
    <property type="match status" value="1"/>
</dbReference>
<sequence>MNYAIGIDIGGTKTAIGLVDSEGNVKDKLSLPTDQSVSPSEMVDRMAAAVRQLADQAGLPIESLTGIGIGAPGPLNTKLGQISEPPNLRGWWGFPVVEAVKRHFDLPVFFENDATAAALAEKWIGAARDSQHFIYITISTGIGAGIYSHGRLITGASGNAGDVGHFVVAPEAGQCVCGQEGCWEFVASGTAIARQASELLERPVSTKEAIDLAVSGDHPKMTALIERIFKYIGVGCVTLINTQDPEMLVLGGGVSQAGEPLFNAVKDYVSRYALNPTGRETRIVPAALSQDAGLIGAAALVHVSY</sequence>
<protein>
    <submittedName>
        <fullName evidence="2">Glucokinase</fullName>
    </submittedName>
</protein>
<organism evidence="2 3">
    <name type="scientific">Paenibacillus antibioticophila</name>
    <dbReference type="NCBI Taxonomy" id="1274374"/>
    <lineage>
        <taxon>Bacteria</taxon>
        <taxon>Bacillati</taxon>
        <taxon>Bacillota</taxon>
        <taxon>Bacilli</taxon>
        <taxon>Bacillales</taxon>
        <taxon>Paenibacillaceae</taxon>
        <taxon>Paenibacillus</taxon>
    </lineage>
</organism>
<proteinExistence type="inferred from homology"/>
<dbReference type="EMBL" id="BORR01000033">
    <property type="protein sequence ID" value="GIO40095.1"/>
    <property type="molecule type" value="Genomic_DNA"/>
</dbReference>
<comment type="caution">
    <text evidence="2">The sequence shown here is derived from an EMBL/GenBank/DDBJ whole genome shotgun (WGS) entry which is preliminary data.</text>
</comment>
<dbReference type="InterPro" id="IPR043129">
    <property type="entry name" value="ATPase_NBD"/>
</dbReference>
<reference evidence="2 3" key="1">
    <citation type="submission" date="2021-03" db="EMBL/GenBank/DDBJ databases">
        <title>Antimicrobial resistance genes in bacteria isolated from Japanese honey, and their potential for conferring macrolide and lincosamide resistance in the American foulbrood pathogen Paenibacillus larvae.</title>
        <authorList>
            <person name="Okamoto M."/>
            <person name="Kumagai M."/>
            <person name="Kanamori H."/>
            <person name="Takamatsu D."/>
        </authorList>
    </citation>
    <scope>NUCLEOTIDE SEQUENCE [LARGE SCALE GENOMIC DNA]</scope>
    <source>
        <strain evidence="2 3">J41TS12</strain>
    </source>
</reference>
<dbReference type="AlphaFoldDB" id="A0A919Y098"/>
<evidence type="ECO:0000256" key="1">
    <source>
        <dbReference type="ARBA" id="ARBA00006479"/>
    </source>
</evidence>
<evidence type="ECO:0000313" key="3">
    <source>
        <dbReference type="Proteomes" id="UP000681162"/>
    </source>
</evidence>
<dbReference type="Proteomes" id="UP000681162">
    <property type="component" value="Unassembled WGS sequence"/>
</dbReference>
<dbReference type="PANTHER" id="PTHR18964">
    <property type="entry name" value="ROK (REPRESSOR, ORF, KINASE) FAMILY"/>
    <property type="match status" value="1"/>
</dbReference>
<dbReference type="InterPro" id="IPR000600">
    <property type="entry name" value="ROK"/>
</dbReference>
<comment type="similarity">
    <text evidence="1">Belongs to the ROK (NagC/XylR) family.</text>
</comment>
<keyword evidence="3" id="KW-1185">Reference proteome</keyword>
<evidence type="ECO:0000313" key="2">
    <source>
        <dbReference type="EMBL" id="GIO40095.1"/>
    </source>
</evidence>
<dbReference type="InterPro" id="IPR049874">
    <property type="entry name" value="ROK_cs"/>
</dbReference>